<accession>A0A1H3BWR5</accession>
<dbReference type="InterPro" id="IPR013321">
    <property type="entry name" value="Arc_rbn_hlx_hlx"/>
</dbReference>
<dbReference type="Proteomes" id="UP000198816">
    <property type="component" value="Unassembled WGS sequence"/>
</dbReference>
<feature type="domain" description="Antitoxin FitA-like ribbon-helix-helix" evidence="2">
    <location>
        <begin position="2"/>
        <end position="39"/>
    </location>
</feature>
<dbReference type="STRING" id="1058.SAMN05421783_1283"/>
<dbReference type="EMBL" id="FNNZ01000028">
    <property type="protein sequence ID" value="SDX46185.1"/>
    <property type="molecule type" value="Genomic_DNA"/>
</dbReference>
<evidence type="ECO:0000256" key="1">
    <source>
        <dbReference type="SAM" id="MobiDB-lite"/>
    </source>
</evidence>
<proteinExistence type="predicted"/>
<dbReference type="SUPFAM" id="SSF47598">
    <property type="entry name" value="Ribbon-helix-helix"/>
    <property type="match status" value="1"/>
</dbReference>
<dbReference type="AlphaFoldDB" id="A0A1H3BWR5"/>
<gene>
    <name evidence="3" type="ORF">SAMN05421783_1283</name>
</gene>
<dbReference type="GO" id="GO:0006355">
    <property type="term" value="P:regulation of DNA-templated transcription"/>
    <property type="evidence" value="ECO:0007669"/>
    <property type="project" value="InterPro"/>
</dbReference>
<feature type="region of interest" description="Disordered" evidence="1">
    <location>
        <begin position="61"/>
        <end position="82"/>
    </location>
</feature>
<name>A0A1H3BWR5_THIRO</name>
<dbReference type="OrthoDB" id="2389872at2"/>
<dbReference type="Pfam" id="PF22513">
    <property type="entry name" value="FitA-like_RHH"/>
    <property type="match status" value="1"/>
</dbReference>
<protein>
    <recommendedName>
        <fullName evidence="2">Antitoxin FitA-like ribbon-helix-helix domain-containing protein</fullName>
    </recommendedName>
</protein>
<evidence type="ECO:0000259" key="2">
    <source>
        <dbReference type="Pfam" id="PF22513"/>
    </source>
</evidence>
<sequence>MASLTIRNLDDSIKAQLRMRAASHGRSMEDEARTILRTVLGQEKAAGANLVQCIRARFGPLGDVELPQPEREDMREPPALGG</sequence>
<dbReference type="RefSeq" id="WP_093036947.1">
    <property type="nucleotide sequence ID" value="NZ_FNNZ01000028.1"/>
</dbReference>
<organism evidence="3 4">
    <name type="scientific">Thiocapsa roseopersicina</name>
    <dbReference type="NCBI Taxonomy" id="1058"/>
    <lineage>
        <taxon>Bacteria</taxon>
        <taxon>Pseudomonadati</taxon>
        <taxon>Pseudomonadota</taxon>
        <taxon>Gammaproteobacteria</taxon>
        <taxon>Chromatiales</taxon>
        <taxon>Chromatiaceae</taxon>
        <taxon>Thiocapsa</taxon>
    </lineage>
</organism>
<dbReference type="InterPro" id="IPR010985">
    <property type="entry name" value="Ribbon_hlx_hlx"/>
</dbReference>
<evidence type="ECO:0000313" key="3">
    <source>
        <dbReference type="EMBL" id="SDX46185.1"/>
    </source>
</evidence>
<evidence type="ECO:0000313" key="4">
    <source>
        <dbReference type="Proteomes" id="UP000198816"/>
    </source>
</evidence>
<reference evidence="4" key="1">
    <citation type="submission" date="2016-10" db="EMBL/GenBank/DDBJ databases">
        <authorList>
            <person name="Varghese N."/>
            <person name="Submissions S."/>
        </authorList>
    </citation>
    <scope>NUCLEOTIDE SEQUENCE [LARGE SCALE GENOMIC DNA]</scope>
    <source>
        <strain evidence="4">DSM 217</strain>
    </source>
</reference>
<dbReference type="Gene3D" id="1.10.1220.10">
    <property type="entry name" value="Met repressor-like"/>
    <property type="match status" value="1"/>
</dbReference>
<dbReference type="InterPro" id="IPR053853">
    <property type="entry name" value="FitA-like_RHH"/>
</dbReference>
<keyword evidence="4" id="KW-1185">Reference proteome</keyword>